<evidence type="ECO:0000313" key="5">
    <source>
        <dbReference type="Proteomes" id="UP000028924"/>
    </source>
</evidence>
<dbReference type="GeneID" id="23615334"/>
<dbReference type="PANTHER" id="PTHR19854:SF1">
    <property type="entry name" value="GUANINE NUCLEOTIDE-BINDING PROTEIN SUBUNIT BETA-LIKE PROTEIN 1"/>
    <property type="match status" value="1"/>
</dbReference>
<gene>
    <name evidence="4" type="ORF">F751_3943</name>
</gene>
<dbReference type="SUPFAM" id="SSF50978">
    <property type="entry name" value="WD40 repeat-like"/>
    <property type="match status" value="1"/>
</dbReference>
<organism evidence="4 5">
    <name type="scientific">Auxenochlorella protothecoides</name>
    <name type="common">Green microalga</name>
    <name type="synonym">Chlorella protothecoides</name>
    <dbReference type="NCBI Taxonomy" id="3075"/>
    <lineage>
        <taxon>Eukaryota</taxon>
        <taxon>Viridiplantae</taxon>
        <taxon>Chlorophyta</taxon>
        <taxon>core chlorophytes</taxon>
        <taxon>Trebouxiophyceae</taxon>
        <taxon>Chlorellales</taxon>
        <taxon>Chlorellaceae</taxon>
        <taxon>Auxenochlorella</taxon>
    </lineage>
</organism>
<evidence type="ECO:0000256" key="1">
    <source>
        <dbReference type="ARBA" id="ARBA00022574"/>
    </source>
</evidence>
<feature type="compositionally biased region" description="Basic and acidic residues" evidence="3">
    <location>
        <begin position="22"/>
        <end position="31"/>
    </location>
</feature>
<accession>A0A087SHQ9</accession>
<keyword evidence="1" id="KW-0853">WD repeat</keyword>
<evidence type="ECO:0000313" key="4">
    <source>
        <dbReference type="EMBL" id="KFM25263.1"/>
    </source>
</evidence>
<dbReference type="AlphaFoldDB" id="A0A087SHQ9"/>
<proteinExistence type="predicted"/>
<keyword evidence="2" id="KW-0677">Repeat</keyword>
<dbReference type="SMART" id="SM00320">
    <property type="entry name" value="WD40"/>
    <property type="match status" value="3"/>
</dbReference>
<dbReference type="Pfam" id="PF00400">
    <property type="entry name" value="WD40"/>
    <property type="match status" value="2"/>
</dbReference>
<evidence type="ECO:0000256" key="2">
    <source>
        <dbReference type="ARBA" id="ARBA00022737"/>
    </source>
</evidence>
<dbReference type="InterPro" id="IPR001680">
    <property type="entry name" value="WD40_rpt"/>
</dbReference>
<dbReference type="Pfam" id="PF11523">
    <property type="entry name" value="DUF3223"/>
    <property type="match status" value="1"/>
</dbReference>
<dbReference type="Gene3D" id="3.10.450.40">
    <property type="match status" value="1"/>
</dbReference>
<feature type="compositionally biased region" description="Basic and acidic residues" evidence="3">
    <location>
        <begin position="324"/>
        <end position="338"/>
    </location>
</feature>
<dbReference type="eggNOG" id="KOG0322">
    <property type="taxonomic scope" value="Eukaryota"/>
</dbReference>
<evidence type="ECO:0000256" key="3">
    <source>
        <dbReference type="SAM" id="MobiDB-lite"/>
    </source>
</evidence>
<sequence>MTEAVVDEASKRPLEEPEVEGVDAKKQRTDEGNDADEGSDAMEVEPPSTSQPVTVGYRTFENGAALHEYYQGLHSKLRSYQNLNDYEFHMVLELIKKGHPDAERKVPGGVAAIQLQNKEYDGRQTSCFHLIRPDGSVEDVSYRKCIASLDATVATLLAKEDGKKASPAKAGDARCNPIHIQREGDSFAAPALILPPSPDQAAAPLPGLRPGVPALVLPHAEGFAVACTGSGRRVVDVPSPQGAGMLTSLLACCAWSTRDGPHVLAGYESGMLALWRLAQPPAPLASCALSKQPLLALARCPARGRGVAAGPRAALLPFRLELGGKRESERETEHEVDQRTSAPTSDGSSHNDDHQWAEAAPRISRGTRVPLSSAGVNCLALRSDGRLLALGGWDGRVRVFAFPSLRPLASLAYHTESATCLAFGTPASGLLATGSRDGSIALYILYPFAEKQAGSEPEDGRDLEP</sequence>
<keyword evidence="5" id="KW-1185">Reference proteome</keyword>
<feature type="compositionally biased region" description="Polar residues" evidence="3">
    <location>
        <begin position="339"/>
        <end position="348"/>
    </location>
</feature>
<dbReference type="PANTHER" id="PTHR19854">
    <property type="entry name" value="TRANSDUCIN BETA-LIKE 3"/>
    <property type="match status" value="1"/>
</dbReference>
<dbReference type="KEGG" id="apro:F751_3943"/>
<protein>
    <submittedName>
        <fullName evidence="4">Guanine nucleotide-binding protein subunit beta-like protein 1-like protein</fullName>
    </submittedName>
</protein>
<feature type="region of interest" description="Disordered" evidence="3">
    <location>
        <begin position="1"/>
        <end position="53"/>
    </location>
</feature>
<dbReference type="Proteomes" id="UP000028924">
    <property type="component" value="Unassembled WGS sequence"/>
</dbReference>
<dbReference type="InterPro" id="IPR036322">
    <property type="entry name" value="WD40_repeat_dom_sf"/>
</dbReference>
<feature type="compositionally biased region" description="Acidic residues" evidence="3">
    <location>
        <begin position="32"/>
        <end position="43"/>
    </location>
</feature>
<dbReference type="OrthoDB" id="409625at2759"/>
<dbReference type="InterPro" id="IPR015943">
    <property type="entry name" value="WD40/YVTN_repeat-like_dom_sf"/>
</dbReference>
<reference evidence="4 5" key="1">
    <citation type="journal article" date="2014" name="BMC Genomics">
        <title>Oil accumulation mechanisms of the oleaginous microalga Chlorella protothecoides revealed through its genome, transcriptomes, and proteomes.</title>
        <authorList>
            <person name="Gao C."/>
            <person name="Wang Y."/>
            <person name="Shen Y."/>
            <person name="Yan D."/>
            <person name="He X."/>
            <person name="Dai J."/>
            <person name="Wu Q."/>
        </authorList>
    </citation>
    <scope>NUCLEOTIDE SEQUENCE [LARGE SCALE GENOMIC DNA]</scope>
    <source>
        <strain evidence="4 5">0710</strain>
    </source>
</reference>
<name>A0A087SHQ9_AUXPR</name>
<dbReference type="Gene3D" id="2.130.10.10">
    <property type="entry name" value="YVTN repeat-like/Quinoprotein amine dehydrogenase"/>
    <property type="match status" value="1"/>
</dbReference>
<feature type="region of interest" description="Disordered" evidence="3">
    <location>
        <begin position="324"/>
        <end position="355"/>
    </location>
</feature>
<dbReference type="EMBL" id="KL662114">
    <property type="protein sequence ID" value="KFM25263.1"/>
    <property type="molecule type" value="Genomic_DNA"/>
</dbReference>
<dbReference type="RefSeq" id="XP_011398155.1">
    <property type="nucleotide sequence ID" value="XM_011399853.1"/>
</dbReference>